<name>A0ABW3UF78_9BACL</name>
<evidence type="ECO:0000313" key="1">
    <source>
        <dbReference type="EMBL" id="MFD1219608.1"/>
    </source>
</evidence>
<accession>A0ABW3UF78</accession>
<sequence>MKSEILSSCCAFGAGCEEVHVLRSECPIDREVGRRQVDSFKGISEECTCIYQSNFGNGVARCEFYEGVKKVRRNKSEEYKVLCKKLQ</sequence>
<reference evidence="2" key="1">
    <citation type="journal article" date="2019" name="Int. J. Syst. Evol. Microbiol.">
        <title>The Global Catalogue of Microorganisms (GCM) 10K type strain sequencing project: providing services to taxonomists for standard genome sequencing and annotation.</title>
        <authorList>
            <consortium name="The Broad Institute Genomics Platform"/>
            <consortium name="The Broad Institute Genome Sequencing Center for Infectious Disease"/>
            <person name="Wu L."/>
            <person name="Ma J."/>
        </authorList>
    </citation>
    <scope>NUCLEOTIDE SEQUENCE [LARGE SCALE GENOMIC DNA]</scope>
    <source>
        <strain evidence="2">CCUG 53270</strain>
    </source>
</reference>
<dbReference type="PROSITE" id="PS51257">
    <property type="entry name" value="PROKAR_LIPOPROTEIN"/>
    <property type="match status" value="1"/>
</dbReference>
<protein>
    <recommendedName>
        <fullName evidence="3">DUF1540 domain-containing protein</fullName>
    </recommendedName>
</protein>
<dbReference type="EMBL" id="JBHTLU010000012">
    <property type="protein sequence ID" value="MFD1219608.1"/>
    <property type="molecule type" value="Genomic_DNA"/>
</dbReference>
<keyword evidence="2" id="KW-1185">Reference proteome</keyword>
<comment type="caution">
    <text evidence="1">The sequence shown here is derived from an EMBL/GenBank/DDBJ whole genome shotgun (WGS) entry which is preliminary data.</text>
</comment>
<gene>
    <name evidence="1" type="ORF">ACFQ4B_05725</name>
</gene>
<evidence type="ECO:0000313" key="2">
    <source>
        <dbReference type="Proteomes" id="UP001597180"/>
    </source>
</evidence>
<evidence type="ECO:0008006" key="3">
    <source>
        <dbReference type="Google" id="ProtNLM"/>
    </source>
</evidence>
<proteinExistence type="predicted"/>
<dbReference type="RefSeq" id="WP_345594935.1">
    <property type="nucleotide sequence ID" value="NZ_BAABJG010000055.1"/>
</dbReference>
<organism evidence="1 2">
    <name type="scientific">Paenibacillus vulneris</name>
    <dbReference type="NCBI Taxonomy" id="1133364"/>
    <lineage>
        <taxon>Bacteria</taxon>
        <taxon>Bacillati</taxon>
        <taxon>Bacillota</taxon>
        <taxon>Bacilli</taxon>
        <taxon>Bacillales</taxon>
        <taxon>Paenibacillaceae</taxon>
        <taxon>Paenibacillus</taxon>
    </lineage>
</organism>
<dbReference type="Proteomes" id="UP001597180">
    <property type="component" value="Unassembled WGS sequence"/>
</dbReference>